<dbReference type="RefSeq" id="WP_244516108.1">
    <property type="nucleotide sequence ID" value="NZ_FOBC01000003.1"/>
</dbReference>
<evidence type="ECO:0000313" key="1">
    <source>
        <dbReference type="EMBL" id="SEK62423.1"/>
    </source>
</evidence>
<sequence>MNFRILWPPDESAELSSNDRSCVLLAIVGEHHLLITGDVGRDVERRLLRELPPRLTVLVAGHHGSATSSGLPLVRRLTPRHVVFSAARDNPFDHPASRVVRRFREVGSCLWSTAHDGAVTLWLGEDGRRRVHTERQTAWRHGGVGGGCLALESSH</sequence>
<accession>A0A1H7IIP2</accession>
<dbReference type="PANTHER" id="PTHR30619:SF1">
    <property type="entry name" value="RECOMBINATION PROTEIN 2"/>
    <property type="match status" value="1"/>
</dbReference>
<dbReference type="PANTHER" id="PTHR30619">
    <property type="entry name" value="DNA INTERNALIZATION/COMPETENCE PROTEIN COMEC/REC2"/>
    <property type="match status" value="1"/>
</dbReference>
<proteinExistence type="predicted"/>
<keyword evidence="2" id="KW-1185">Reference proteome</keyword>
<dbReference type="EMBL" id="FOBC01000003">
    <property type="protein sequence ID" value="SEK62423.1"/>
    <property type="molecule type" value="Genomic_DNA"/>
</dbReference>
<evidence type="ECO:0000313" key="2">
    <source>
        <dbReference type="Proteomes" id="UP000198807"/>
    </source>
</evidence>
<name>A0A1H7IIP2_9GAMM</name>
<protein>
    <submittedName>
        <fullName evidence="1">Competence protein ComEC</fullName>
    </submittedName>
</protein>
<reference evidence="2" key="1">
    <citation type="submission" date="2016-10" db="EMBL/GenBank/DDBJ databases">
        <authorList>
            <person name="Varghese N."/>
            <person name="Submissions S."/>
        </authorList>
    </citation>
    <scope>NUCLEOTIDE SEQUENCE [LARGE SCALE GENOMIC DNA]</scope>
    <source>
        <strain evidence="2">CGMCC 1.9150</strain>
    </source>
</reference>
<dbReference type="SUPFAM" id="SSF56281">
    <property type="entry name" value="Metallo-hydrolase/oxidoreductase"/>
    <property type="match status" value="1"/>
</dbReference>
<dbReference type="InterPro" id="IPR036866">
    <property type="entry name" value="RibonucZ/Hydroxyglut_hydro"/>
</dbReference>
<organism evidence="1 2">
    <name type="scientific">Halomonas daqiaonensis</name>
    <dbReference type="NCBI Taxonomy" id="650850"/>
    <lineage>
        <taxon>Bacteria</taxon>
        <taxon>Pseudomonadati</taxon>
        <taxon>Pseudomonadota</taxon>
        <taxon>Gammaproteobacteria</taxon>
        <taxon>Oceanospirillales</taxon>
        <taxon>Halomonadaceae</taxon>
        <taxon>Halomonas</taxon>
    </lineage>
</organism>
<dbReference type="Gene3D" id="3.60.15.10">
    <property type="entry name" value="Ribonuclease Z/Hydroxyacylglutathione hydrolase-like"/>
    <property type="match status" value="1"/>
</dbReference>
<dbReference type="InterPro" id="IPR052159">
    <property type="entry name" value="Competence_DNA_uptake"/>
</dbReference>
<dbReference type="STRING" id="650850.SAMN04488129_103132"/>
<dbReference type="AlphaFoldDB" id="A0A1H7IIP2"/>
<dbReference type="Proteomes" id="UP000198807">
    <property type="component" value="Unassembled WGS sequence"/>
</dbReference>
<gene>
    <name evidence="1" type="ORF">SAMN04488129_103132</name>
</gene>